<feature type="chain" id="PRO_5042998181" evidence="2">
    <location>
        <begin position="16"/>
        <end position="456"/>
    </location>
</feature>
<evidence type="ECO:0000313" key="3">
    <source>
        <dbReference type="EMBL" id="KAK7325728.1"/>
    </source>
</evidence>
<organism evidence="3 4">
    <name type="scientific">Phaseolus coccineus</name>
    <name type="common">Scarlet runner bean</name>
    <name type="synonym">Phaseolus multiflorus</name>
    <dbReference type="NCBI Taxonomy" id="3886"/>
    <lineage>
        <taxon>Eukaryota</taxon>
        <taxon>Viridiplantae</taxon>
        <taxon>Streptophyta</taxon>
        <taxon>Embryophyta</taxon>
        <taxon>Tracheophyta</taxon>
        <taxon>Spermatophyta</taxon>
        <taxon>Magnoliopsida</taxon>
        <taxon>eudicotyledons</taxon>
        <taxon>Gunneridae</taxon>
        <taxon>Pentapetalae</taxon>
        <taxon>rosids</taxon>
        <taxon>fabids</taxon>
        <taxon>Fabales</taxon>
        <taxon>Fabaceae</taxon>
        <taxon>Papilionoideae</taxon>
        <taxon>50 kb inversion clade</taxon>
        <taxon>NPAAA clade</taxon>
        <taxon>indigoferoid/millettioid clade</taxon>
        <taxon>Phaseoleae</taxon>
        <taxon>Phaseolus</taxon>
    </lineage>
</organism>
<comment type="caution">
    <text evidence="3">The sequence shown here is derived from an EMBL/GenBank/DDBJ whole genome shotgun (WGS) entry which is preliminary data.</text>
</comment>
<dbReference type="Proteomes" id="UP001374584">
    <property type="component" value="Unassembled WGS sequence"/>
</dbReference>
<protein>
    <submittedName>
        <fullName evidence="3">Uncharacterized protein</fullName>
    </submittedName>
</protein>
<dbReference type="AlphaFoldDB" id="A0AAN9QC49"/>
<accession>A0AAN9QC49</accession>
<sequence>MIFFVLLLPLPRICARQANFAFWEVKLRLKRTFRNDSIEDLYILLNGNGYPGLRSGKSGLLEMKERASTLVFQPHYHYTIHSCRALCTYSLYDKQKQVNGAGAWRTERFIKPFLASTPSIGRGGGKKIRKREAFYWFPNLLLLKAALSRLDVGPAYYEDPERGLAYLLESRERAFEAGALTRTSVFPLLVGGPVVPMPPRFPWSAGKLVLILDAVHWNPEAPPRTLPRVRLRCGKAPPCCASSQLRRVSLVILIKPLTYLMSSLPTGRRFLFPQINEEGRSQWILPKNRKRSAMPGRGDGKRNGSEERNGGSQCFSTPNEMRQPRDALLLTPQDSETELNLSLVTIIAISSGTYWYVRIRLVMNIVRCCSSRIPAYPWLGWVGPPLHFHLGLGQVSGGTLSGSSPPKKKHKLYVIVSLHTARIILICPGRHPFLVCWVGSRARKRALAATAGNYDQ</sequence>
<evidence type="ECO:0000313" key="4">
    <source>
        <dbReference type="Proteomes" id="UP001374584"/>
    </source>
</evidence>
<feature type="compositionally biased region" description="Basic and acidic residues" evidence="1">
    <location>
        <begin position="298"/>
        <end position="309"/>
    </location>
</feature>
<name>A0AAN9QC49_PHACN</name>
<evidence type="ECO:0000256" key="1">
    <source>
        <dbReference type="SAM" id="MobiDB-lite"/>
    </source>
</evidence>
<feature type="signal peptide" evidence="2">
    <location>
        <begin position="1"/>
        <end position="15"/>
    </location>
</feature>
<dbReference type="EMBL" id="JAYMYR010000106">
    <property type="protein sequence ID" value="KAK7325728.1"/>
    <property type="molecule type" value="Genomic_DNA"/>
</dbReference>
<gene>
    <name evidence="3" type="ORF">VNO80_33997</name>
</gene>
<proteinExistence type="predicted"/>
<evidence type="ECO:0000256" key="2">
    <source>
        <dbReference type="SAM" id="SignalP"/>
    </source>
</evidence>
<feature type="region of interest" description="Disordered" evidence="1">
    <location>
        <begin position="287"/>
        <end position="318"/>
    </location>
</feature>
<reference evidence="3 4" key="1">
    <citation type="submission" date="2024-01" db="EMBL/GenBank/DDBJ databases">
        <title>The genomes of 5 underutilized Papilionoideae crops provide insights into root nodulation and disease resistanc.</title>
        <authorList>
            <person name="Jiang F."/>
        </authorList>
    </citation>
    <scope>NUCLEOTIDE SEQUENCE [LARGE SCALE GENOMIC DNA]</scope>
    <source>
        <strain evidence="3">JINMINGXINNONG_FW02</strain>
        <tissue evidence="3">Leaves</tissue>
    </source>
</reference>
<keyword evidence="4" id="KW-1185">Reference proteome</keyword>
<keyword evidence="2" id="KW-0732">Signal</keyword>